<keyword evidence="7" id="KW-0443">Lipid metabolism</keyword>
<name>A0AAD5BPI1_AMBAR</name>
<dbReference type="AlphaFoldDB" id="A0AAD5BPI1"/>
<dbReference type="EMBL" id="JAMZMK010011431">
    <property type="protein sequence ID" value="KAI7727147.1"/>
    <property type="molecule type" value="Genomic_DNA"/>
</dbReference>
<dbReference type="GO" id="GO:0005576">
    <property type="term" value="C:extracellular region"/>
    <property type="evidence" value="ECO:0007669"/>
    <property type="project" value="UniProtKB-SubCell"/>
</dbReference>
<evidence type="ECO:0000313" key="9">
    <source>
        <dbReference type="Proteomes" id="UP001206925"/>
    </source>
</evidence>
<dbReference type="CDD" id="cd01837">
    <property type="entry name" value="SGNH_plant_lipase_like"/>
    <property type="match status" value="1"/>
</dbReference>
<comment type="similarity">
    <text evidence="2">Belongs to the 'GDSL' lipolytic enzyme family.</text>
</comment>
<keyword evidence="3" id="KW-0964">Secreted</keyword>
<evidence type="ECO:0000256" key="6">
    <source>
        <dbReference type="ARBA" id="ARBA00022963"/>
    </source>
</evidence>
<evidence type="ECO:0000256" key="2">
    <source>
        <dbReference type="ARBA" id="ARBA00008668"/>
    </source>
</evidence>
<proteinExistence type="inferred from homology"/>
<evidence type="ECO:0000256" key="7">
    <source>
        <dbReference type="ARBA" id="ARBA00023098"/>
    </source>
</evidence>
<sequence>MQLKYLPLQLTVKNMATTQHLVILMLTTTLLLVNSEPQVPCYFIFGDSLMDNGNNNRLHTQAKVNFPPYGIDFPDGPTGRFTNGRNAADVIAQLLGFDKFIPPFATAKGSEMLTGVNYASGAAGIRAETSEHIGARISMDNQIKNHWVTILRLSYLIGKGSIVETKKYLQKCIYTVGIGNNDYINNYFLPKYYNTSSVYTPEQYAEALVEQHSRQLQDLYKSGARMFGIFAAGYSGCTPGMMAEFGMNSCVEEVNSAVKLFNSRLNTALNYLNNRLVDAKFIFLESSLEYPNDINVTDTPCCGGSSTSSKGQCVPNQVPCSNRQNYYFWDAFHPTERINVIAGTKAYEKLTSFDAFATIGLSKDNVTGYISDA</sequence>
<dbReference type="InterPro" id="IPR036514">
    <property type="entry name" value="SGNH_hydro_sf"/>
</dbReference>
<dbReference type="InterPro" id="IPR001087">
    <property type="entry name" value="GDSL"/>
</dbReference>
<dbReference type="Pfam" id="PF00657">
    <property type="entry name" value="Lipase_GDSL"/>
    <property type="match status" value="1"/>
</dbReference>
<dbReference type="InterPro" id="IPR035669">
    <property type="entry name" value="SGNH_plant_lipase-like"/>
</dbReference>
<protein>
    <submittedName>
        <fullName evidence="8">Uncharacterized protein</fullName>
    </submittedName>
</protein>
<keyword evidence="4" id="KW-0732">Signal</keyword>
<evidence type="ECO:0000256" key="3">
    <source>
        <dbReference type="ARBA" id="ARBA00022525"/>
    </source>
</evidence>
<gene>
    <name evidence="8" type="ORF">M8C21_029391</name>
</gene>
<evidence type="ECO:0000313" key="8">
    <source>
        <dbReference type="EMBL" id="KAI7727147.1"/>
    </source>
</evidence>
<reference evidence="8" key="1">
    <citation type="submission" date="2022-06" db="EMBL/GenBank/DDBJ databases">
        <title>Uncovering the hologenomic basis of an extraordinary plant invasion.</title>
        <authorList>
            <person name="Bieker V.C."/>
            <person name="Martin M.D."/>
            <person name="Gilbert T."/>
            <person name="Hodgins K."/>
            <person name="Battlay P."/>
            <person name="Petersen B."/>
            <person name="Wilson J."/>
        </authorList>
    </citation>
    <scope>NUCLEOTIDE SEQUENCE</scope>
    <source>
        <strain evidence="8">AA19_3_7</strain>
        <tissue evidence="8">Leaf</tissue>
    </source>
</reference>
<evidence type="ECO:0000256" key="5">
    <source>
        <dbReference type="ARBA" id="ARBA00022801"/>
    </source>
</evidence>
<dbReference type="GO" id="GO:0016042">
    <property type="term" value="P:lipid catabolic process"/>
    <property type="evidence" value="ECO:0007669"/>
    <property type="project" value="UniProtKB-KW"/>
</dbReference>
<evidence type="ECO:0000256" key="1">
    <source>
        <dbReference type="ARBA" id="ARBA00004613"/>
    </source>
</evidence>
<dbReference type="GO" id="GO:0016788">
    <property type="term" value="F:hydrolase activity, acting on ester bonds"/>
    <property type="evidence" value="ECO:0007669"/>
    <property type="project" value="InterPro"/>
</dbReference>
<keyword evidence="5" id="KW-0378">Hydrolase</keyword>
<organism evidence="8 9">
    <name type="scientific">Ambrosia artemisiifolia</name>
    <name type="common">Common ragweed</name>
    <dbReference type="NCBI Taxonomy" id="4212"/>
    <lineage>
        <taxon>Eukaryota</taxon>
        <taxon>Viridiplantae</taxon>
        <taxon>Streptophyta</taxon>
        <taxon>Embryophyta</taxon>
        <taxon>Tracheophyta</taxon>
        <taxon>Spermatophyta</taxon>
        <taxon>Magnoliopsida</taxon>
        <taxon>eudicotyledons</taxon>
        <taxon>Gunneridae</taxon>
        <taxon>Pentapetalae</taxon>
        <taxon>asterids</taxon>
        <taxon>campanulids</taxon>
        <taxon>Asterales</taxon>
        <taxon>Asteraceae</taxon>
        <taxon>Asteroideae</taxon>
        <taxon>Heliantheae alliance</taxon>
        <taxon>Heliantheae</taxon>
        <taxon>Ambrosia</taxon>
    </lineage>
</organism>
<dbReference type="InterPro" id="IPR051238">
    <property type="entry name" value="GDSL_esterase/lipase"/>
</dbReference>
<accession>A0AAD5BPI1</accession>
<evidence type="ECO:0000256" key="4">
    <source>
        <dbReference type="ARBA" id="ARBA00022729"/>
    </source>
</evidence>
<dbReference type="Proteomes" id="UP001206925">
    <property type="component" value="Unassembled WGS sequence"/>
</dbReference>
<comment type="caution">
    <text evidence="8">The sequence shown here is derived from an EMBL/GenBank/DDBJ whole genome shotgun (WGS) entry which is preliminary data.</text>
</comment>
<dbReference type="Gene3D" id="3.40.50.1110">
    <property type="entry name" value="SGNH hydrolase"/>
    <property type="match status" value="1"/>
</dbReference>
<keyword evidence="6" id="KW-0442">Lipid degradation</keyword>
<keyword evidence="9" id="KW-1185">Reference proteome</keyword>
<comment type="subcellular location">
    <subcellularLocation>
        <location evidence="1">Secreted</location>
    </subcellularLocation>
</comment>
<dbReference type="PANTHER" id="PTHR45650:SF50">
    <property type="entry name" value="TRIACYLGLYCEROL LIPASE"/>
    <property type="match status" value="1"/>
</dbReference>
<dbReference type="PANTHER" id="PTHR45650">
    <property type="entry name" value="GDSL-LIKE LIPASE/ACYLHYDROLASE-RELATED"/>
    <property type="match status" value="1"/>
</dbReference>